<dbReference type="SUPFAM" id="SSF47090">
    <property type="entry name" value="PGBD-like"/>
    <property type="match status" value="1"/>
</dbReference>
<dbReference type="Pfam" id="PF01471">
    <property type="entry name" value="PG_binding_1"/>
    <property type="match status" value="1"/>
</dbReference>
<evidence type="ECO:0000313" key="5">
    <source>
        <dbReference type="Proteomes" id="UP000034201"/>
    </source>
</evidence>
<evidence type="ECO:0000256" key="1">
    <source>
        <dbReference type="SAM" id="MobiDB-lite"/>
    </source>
</evidence>
<feature type="signal peptide" evidence="2">
    <location>
        <begin position="1"/>
        <end position="21"/>
    </location>
</feature>
<proteinExistence type="predicted"/>
<reference evidence="4 5" key="1">
    <citation type="journal article" date="2015" name="Nature">
        <title>rRNA introns, odd ribosomes, and small enigmatic genomes across a large radiation of phyla.</title>
        <authorList>
            <person name="Brown C.T."/>
            <person name="Hug L.A."/>
            <person name="Thomas B.C."/>
            <person name="Sharon I."/>
            <person name="Castelle C.J."/>
            <person name="Singh A."/>
            <person name="Wilkins M.J."/>
            <person name="Williams K.H."/>
            <person name="Banfield J.F."/>
        </authorList>
    </citation>
    <scope>NUCLEOTIDE SEQUENCE [LARGE SCALE GENOMIC DNA]</scope>
</reference>
<keyword evidence="2" id="KW-0732">Signal</keyword>
<dbReference type="Proteomes" id="UP000034201">
    <property type="component" value="Unassembled WGS sequence"/>
</dbReference>
<dbReference type="EMBL" id="LCQQ01000044">
    <property type="protein sequence ID" value="KKW20177.1"/>
    <property type="molecule type" value="Genomic_DNA"/>
</dbReference>
<feature type="domain" description="Peptidoglycan binding-like" evidence="3">
    <location>
        <begin position="36"/>
        <end position="89"/>
    </location>
</feature>
<feature type="compositionally biased region" description="Pro residues" evidence="1">
    <location>
        <begin position="149"/>
        <end position="162"/>
    </location>
</feature>
<comment type="caution">
    <text evidence="4">The sequence shown here is derived from an EMBL/GenBank/DDBJ whole genome shotgun (WGS) entry which is preliminary data.</text>
</comment>
<organism evidence="4 5">
    <name type="scientific">Candidatus Adlerbacteria bacterium GW2011_GWC1_50_9</name>
    <dbReference type="NCBI Taxonomy" id="1618608"/>
    <lineage>
        <taxon>Bacteria</taxon>
        <taxon>Candidatus Adleribacteriota</taxon>
    </lineage>
</organism>
<accession>A0A0G1YYX7</accession>
<gene>
    <name evidence="4" type="ORF">UY61_C0044G0003</name>
</gene>
<dbReference type="AlphaFoldDB" id="A0A0G1YYX7"/>
<dbReference type="InterPro" id="IPR036366">
    <property type="entry name" value="PGBDSf"/>
</dbReference>
<name>A0A0G1YYX7_9BACT</name>
<evidence type="ECO:0000313" key="4">
    <source>
        <dbReference type="EMBL" id="KKW20177.1"/>
    </source>
</evidence>
<dbReference type="InterPro" id="IPR036365">
    <property type="entry name" value="PGBD-like_sf"/>
</dbReference>
<evidence type="ECO:0000256" key="2">
    <source>
        <dbReference type="SAM" id="SignalP"/>
    </source>
</evidence>
<feature type="chain" id="PRO_5002541284" description="Peptidoglycan binding-like domain-containing protein" evidence="2">
    <location>
        <begin position="22"/>
        <end position="329"/>
    </location>
</feature>
<protein>
    <recommendedName>
        <fullName evidence="3">Peptidoglycan binding-like domain-containing protein</fullName>
    </recommendedName>
</protein>
<dbReference type="Gene3D" id="1.10.101.10">
    <property type="entry name" value="PGBD-like superfamily/PGBD"/>
    <property type="match status" value="1"/>
</dbReference>
<dbReference type="InterPro" id="IPR002477">
    <property type="entry name" value="Peptidoglycan-bd-like"/>
</dbReference>
<feature type="region of interest" description="Disordered" evidence="1">
    <location>
        <begin position="147"/>
        <end position="174"/>
    </location>
</feature>
<evidence type="ECO:0000259" key="3">
    <source>
        <dbReference type="Pfam" id="PF01471"/>
    </source>
</evidence>
<sequence>MKKLAFYIVVGFFAAPIAVFAAGFDRDLYYGIADDRDVTRLQEFLKSQSVYSGPVTGNFFSLTRGGVKRFQEREGIAPALGYFGPKTRTRANEILSQSTDGSSVRITELESLISSLNSVQTNYPSSSLTDLIKKYQGELSLLKGSETVLPPPVVEPPSPSVPPETATTTPPVEKKKEEFKISGGSESVFPIAAVNPTKIGDITIQNNLSASILLSQIIIKLTDQMNSASNRGREVIFILRDGVTTSDEVISSTRYTFNSTVPPEGNPHVSLFGISIPKTFPAGATRTYGLWVDNLDYVISGSLAITFDSVQATIPISPVGGFTFVLNRP</sequence>